<evidence type="ECO:0000313" key="3">
    <source>
        <dbReference type="Proteomes" id="UP000186917"/>
    </source>
</evidence>
<feature type="transmembrane region" description="Helical" evidence="1">
    <location>
        <begin position="174"/>
        <end position="190"/>
    </location>
</feature>
<dbReference type="STRING" id="477680.SAMN05421788_106176"/>
<dbReference type="EMBL" id="FTOR01000006">
    <property type="protein sequence ID" value="SIT24714.1"/>
    <property type="molecule type" value="Genomic_DNA"/>
</dbReference>
<name>A0A173MEX0_9BACT</name>
<sequence>MKTYFTLQWLRTIRGLKAFGLPPYLGVALIVCLFPVLSWMLFKSSPYVSYAYAAIPALLVYPLGNSTRNDFLQQLFNTRLYPRVRLTENLLVALPFVILLLIRQYYIPAAIALVLSAALSLYNKADKSGLVIPSPFSARPFEFTTGFRKSYGLILALYALSGIGLCVQNGNLSLFALAGIFLTCINFYSIPEPELYVWVYALTPRAFLLQKIKTAIWQSFLLTFIPALAISIISPLPWYIVPFIMLAGFAVISLTVAGKYSSYPQVPGLPVIICLVAGVVFPPAVLVLTPYLFKKSVQQLTPYLS</sequence>
<feature type="transmembrane region" description="Helical" evidence="1">
    <location>
        <begin position="215"/>
        <end position="233"/>
    </location>
</feature>
<feature type="transmembrane region" description="Helical" evidence="1">
    <location>
        <begin position="21"/>
        <end position="41"/>
    </location>
</feature>
<dbReference type="AlphaFoldDB" id="A0A173MEX0"/>
<feature type="transmembrane region" description="Helical" evidence="1">
    <location>
        <begin position="86"/>
        <end position="106"/>
    </location>
</feature>
<dbReference type="OrthoDB" id="793362at2"/>
<organism evidence="2 3">
    <name type="scientific">Filimonas lacunae</name>
    <dbReference type="NCBI Taxonomy" id="477680"/>
    <lineage>
        <taxon>Bacteria</taxon>
        <taxon>Pseudomonadati</taxon>
        <taxon>Bacteroidota</taxon>
        <taxon>Chitinophagia</taxon>
        <taxon>Chitinophagales</taxon>
        <taxon>Chitinophagaceae</taxon>
        <taxon>Filimonas</taxon>
    </lineage>
</organism>
<keyword evidence="3" id="KW-1185">Reference proteome</keyword>
<dbReference type="KEGG" id="fln:FLA_2130"/>
<evidence type="ECO:0000256" key="1">
    <source>
        <dbReference type="SAM" id="Phobius"/>
    </source>
</evidence>
<dbReference type="RefSeq" id="WP_076380382.1">
    <property type="nucleotide sequence ID" value="NZ_AP017422.1"/>
</dbReference>
<gene>
    <name evidence="2" type="ORF">SAMN05421788_106176</name>
</gene>
<feature type="transmembrane region" description="Helical" evidence="1">
    <location>
        <begin position="150"/>
        <end position="167"/>
    </location>
</feature>
<dbReference type="Proteomes" id="UP000186917">
    <property type="component" value="Unassembled WGS sequence"/>
</dbReference>
<proteinExistence type="predicted"/>
<feature type="transmembrane region" description="Helical" evidence="1">
    <location>
        <begin position="269"/>
        <end position="293"/>
    </location>
</feature>
<feature type="transmembrane region" description="Helical" evidence="1">
    <location>
        <begin position="238"/>
        <end position="257"/>
    </location>
</feature>
<evidence type="ECO:0008006" key="4">
    <source>
        <dbReference type="Google" id="ProtNLM"/>
    </source>
</evidence>
<keyword evidence="1" id="KW-0812">Transmembrane</keyword>
<feature type="transmembrane region" description="Helical" evidence="1">
    <location>
        <begin position="47"/>
        <end position="65"/>
    </location>
</feature>
<protein>
    <recommendedName>
        <fullName evidence="4">ABC-2 type transport system permease protein</fullName>
    </recommendedName>
</protein>
<reference evidence="3" key="1">
    <citation type="submission" date="2017-01" db="EMBL/GenBank/DDBJ databases">
        <authorList>
            <person name="Varghese N."/>
            <person name="Submissions S."/>
        </authorList>
    </citation>
    <scope>NUCLEOTIDE SEQUENCE [LARGE SCALE GENOMIC DNA]</scope>
    <source>
        <strain evidence="3">DSM 21054</strain>
    </source>
</reference>
<keyword evidence="1" id="KW-0472">Membrane</keyword>
<evidence type="ECO:0000313" key="2">
    <source>
        <dbReference type="EMBL" id="SIT24714.1"/>
    </source>
</evidence>
<keyword evidence="1" id="KW-1133">Transmembrane helix</keyword>
<accession>A0A173MEX0</accession>